<comment type="function">
    <text evidence="6">Binds to 23S rRNA. One of the proteins that surrounds the polypeptide exit tunnel on the outside of the ribosome.</text>
</comment>
<dbReference type="InterPro" id="IPR012677">
    <property type="entry name" value="Nucleotide-bd_a/b_plait_sf"/>
</dbReference>
<accession>A0A371NC22</accession>
<keyword evidence="4 6" id="KW-0689">Ribosomal protein</keyword>
<evidence type="ECO:0000256" key="1">
    <source>
        <dbReference type="ARBA" id="ARBA00006700"/>
    </source>
</evidence>
<comment type="caution">
    <text evidence="7">The sequence shown here is derived from an EMBL/GenBank/DDBJ whole genome shotgun (WGS) entry which is preliminary data.</text>
</comment>
<comment type="similarity">
    <text evidence="1 6">Belongs to the universal ribosomal protein uL23 family.</text>
</comment>
<dbReference type="SUPFAM" id="SSF54189">
    <property type="entry name" value="Ribosomal proteins S24e, L23 and L15e"/>
    <property type="match status" value="1"/>
</dbReference>
<evidence type="ECO:0000256" key="3">
    <source>
        <dbReference type="ARBA" id="ARBA00022884"/>
    </source>
</evidence>
<keyword evidence="3 6" id="KW-0694">RNA-binding</keyword>
<dbReference type="GO" id="GO:0006412">
    <property type="term" value="P:translation"/>
    <property type="evidence" value="ECO:0007669"/>
    <property type="project" value="UniProtKB-UniRule"/>
</dbReference>
<evidence type="ECO:0000256" key="5">
    <source>
        <dbReference type="ARBA" id="ARBA00023274"/>
    </source>
</evidence>
<dbReference type="GO" id="GO:1990904">
    <property type="term" value="C:ribonucleoprotein complex"/>
    <property type="evidence" value="ECO:0007669"/>
    <property type="project" value="UniProtKB-KW"/>
</dbReference>
<dbReference type="PANTHER" id="PTHR11620">
    <property type="entry name" value="60S RIBOSOMAL PROTEIN L23A"/>
    <property type="match status" value="1"/>
</dbReference>
<dbReference type="FunFam" id="3.30.70.330:FF:000532">
    <property type="entry name" value="50S ribosomal protein L23"/>
    <property type="match status" value="1"/>
</dbReference>
<dbReference type="InterPro" id="IPR019985">
    <property type="entry name" value="Ribosomal_uL23"/>
</dbReference>
<dbReference type="NCBIfam" id="TIGR03636">
    <property type="entry name" value="uL23_arch"/>
    <property type="match status" value="1"/>
</dbReference>
<dbReference type="InterPro" id="IPR012678">
    <property type="entry name" value="Ribosomal_uL23/eL15/eS24_sf"/>
</dbReference>
<dbReference type="NCBIfam" id="NF011118">
    <property type="entry name" value="PRK14548.1"/>
    <property type="match status" value="1"/>
</dbReference>
<gene>
    <name evidence="6" type="primary">rpl23</name>
    <name evidence="7" type="ORF">C7452_1544</name>
</gene>
<comment type="subunit">
    <text evidence="6">Part of the 50S ribosomal subunit. Contacts protein L29.</text>
</comment>
<evidence type="ECO:0000256" key="4">
    <source>
        <dbReference type="ARBA" id="ARBA00022980"/>
    </source>
</evidence>
<dbReference type="Proteomes" id="UP000256864">
    <property type="component" value="Unassembled WGS sequence"/>
</dbReference>
<keyword evidence="8" id="KW-1185">Reference proteome</keyword>
<keyword evidence="5 6" id="KW-0687">Ribonucleoprotein</keyword>
<evidence type="ECO:0000256" key="2">
    <source>
        <dbReference type="ARBA" id="ARBA00022730"/>
    </source>
</evidence>
<name>A0A371NC22_9EURY</name>
<dbReference type="EMBL" id="QREL01000003">
    <property type="protein sequence ID" value="REE25195.1"/>
    <property type="molecule type" value="Genomic_DNA"/>
</dbReference>
<evidence type="ECO:0000313" key="7">
    <source>
        <dbReference type="EMBL" id="REE25195.1"/>
    </source>
</evidence>
<organism evidence="7 8">
    <name type="scientific">Methanothermobacter defluvii</name>
    <dbReference type="NCBI Taxonomy" id="49339"/>
    <lineage>
        <taxon>Archaea</taxon>
        <taxon>Methanobacteriati</taxon>
        <taxon>Methanobacteriota</taxon>
        <taxon>Methanomada group</taxon>
        <taxon>Methanobacteria</taxon>
        <taxon>Methanobacteriales</taxon>
        <taxon>Methanobacteriaceae</taxon>
        <taxon>Methanothermobacter</taxon>
    </lineage>
</organism>
<evidence type="ECO:0000256" key="6">
    <source>
        <dbReference type="HAMAP-Rule" id="MF_01369"/>
    </source>
</evidence>
<keyword evidence="2 6" id="KW-0699">rRNA-binding</keyword>
<sequence>MYIMDPYAVIMKPHVTEKSMNLIDQNNELAFVVMRKSTKKDVRRAFEELFAVKVERVNTQVTPRGQKIAYIKLAKEHSAEDIAVKLGVF</sequence>
<proteinExistence type="inferred from homology"/>
<dbReference type="GO" id="GO:0005840">
    <property type="term" value="C:ribosome"/>
    <property type="evidence" value="ECO:0007669"/>
    <property type="project" value="UniProtKB-UniRule"/>
</dbReference>
<dbReference type="GO" id="GO:0019843">
    <property type="term" value="F:rRNA binding"/>
    <property type="evidence" value="ECO:0007669"/>
    <property type="project" value="UniProtKB-UniRule"/>
</dbReference>
<evidence type="ECO:0000313" key="8">
    <source>
        <dbReference type="Proteomes" id="UP000256864"/>
    </source>
</evidence>
<dbReference type="Pfam" id="PF00276">
    <property type="entry name" value="Ribosomal_L23"/>
    <property type="match status" value="1"/>
</dbReference>
<dbReference type="HAMAP" id="MF_01369_A">
    <property type="entry name" value="Ribosomal_uL23_A"/>
    <property type="match status" value="1"/>
</dbReference>
<protein>
    <recommendedName>
        <fullName evidence="6">Large ribosomal subunit protein uL23</fullName>
    </recommendedName>
</protein>
<dbReference type="AlphaFoldDB" id="A0A371NC22"/>
<reference evidence="7 8" key="1">
    <citation type="submission" date="2018-07" db="EMBL/GenBank/DDBJ databases">
        <title>Genomic Encyclopedia of Type Strains, Phase IV (KMG-IV): sequencing the most valuable type-strain genomes for metagenomic binning, comparative biology and taxonomic classification.</title>
        <authorList>
            <person name="Goeker M."/>
        </authorList>
    </citation>
    <scope>NUCLEOTIDE SEQUENCE [LARGE SCALE GENOMIC DNA]</scope>
    <source>
        <strain evidence="7 8">DSM 7466</strain>
    </source>
</reference>
<dbReference type="Gene3D" id="3.30.70.330">
    <property type="match status" value="1"/>
</dbReference>
<dbReference type="InterPro" id="IPR013025">
    <property type="entry name" value="Ribosomal_uL23-like"/>
</dbReference>
<dbReference type="GO" id="GO:0003735">
    <property type="term" value="F:structural constituent of ribosome"/>
    <property type="evidence" value="ECO:0007669"/>
    <property type="project" value="UniProtKB-UniRule"/>
</dbReference>